<evidence type="ECO:0000256" key="5">
    <source>
        <dbReference type="PROSITE-ProRule" id="PRU00047"/>
    </source>
</evidence>
<dbReference type="Pfam" id="PF25597">
    <property type="entry name" value="SH3_retrovirus"/>
    <property type="match status" value="1"/>
</dbReference>
<evidence type="ECO:0000256" key="1">
    <source>
        <dbReference type="ARBA" id="ARBA00008675"/>
    </source>
</evidence>
<keyword evidence="3" id="KW-0805">Transcription regulation</keyword>
<dbReference type="PANTHER" id="PTHR43572:SF3">
    <property type="entry name" value="PROTEIN SMAX1-LIKE 5"/>
    <property type="match status" value="1"/>
</dbReference>
<dbReference type="InterPro" id="IPR013103">
    <property type="entry name" value="RVT_2"/>
</dbReference>
<keyword evidence="4" id="KW-0804">Transcription</keyword>
<feature type="domain" description="Clp R" evidence="10">
    <location>
        <begin position="8"/>
        <end position="185"/>
    </location>
</feature>
<evidence type="ECO:0000256" key="2">
    <source>
        <dbReference type="ARBA" id="ARBA00022737"/>
    </source>
</evidence>
<dbReference type="InterPro" id="IPR058680">
    <property type="entry name" value="NBD_SMAX1-like"/>
</dbReference>
<keyword evidence="5" id="KW-0863">Zinc-finger</keyword>
<dbReference type="OrthoDB" id="1872342at2759"/>
<dbReference type="GO" id="GO:0003676">
    <property type="term" value="F:nucleic acid binding"/>
    <property type="evidence" value="ECO:0007669"/>
    <property type="project" value="InterPro"/>
</dbReference>
<feature type="compositionally biased region" description="Low complexity" evidence="8">
    <location>
        <begin position="1246"/>
        <end position="1257"/>
    </location>
</feature>
<accession>A0A1R3I3A6</accession>
<feature type="region of interest" description="Disordered" evidence="8">
    <location>
        <begin position="1221"/>
        <end position="1258"/>
    </location>
</feature>
<keyword evidence="12" id="KW-1185">Reference proteome</keyword>
<name>A0A1R3I3A6_COCAP</name>
<keyword evidence="5" id="KW-0862">Zinc</keyword>
<feature type="region of interest" description="Disordered" evidence="8">
    <location>
        <begin position="1655"/>
        <end position="1695"/>
    </location>
</feature>
<dbReference type="Gene3D" id="3.40.50.300">
    <property type="entry name" value="P-loop containing nucleotide triphosphate hydrolases"/>
    <property type="match status" value="1"/>
</dbReference>
<dbReference type="Proteomes" id="UP000188268">
    <property type="component" value="Unassembled WGS sequence"/>
</dbReference>
<evidence type="ECO:0000256" key="4">
    <source>
        <dbReference type="ARBA" id="ARBA00023163"/>
    </source>
</evidence>
<dbReference type="InterPro" id="IPR036628">
    <property type="entry name" value="Clp_N_dom_sf"/>
</dbReference>
<dbReference type="SUPFAM" id="SSF56672">
    <property type="entry name" value="DNA/RNA polymerases"/>
    <property type="match status" value="1"/>
</dbReference>
<dbReference type="EMBL" id="AWWV01010811">
    <property type="protein sequence ID" value="OMO77060.1"/>
    <property type="molecule type" value="Genomic_DNA"/>
</dbReference>
<dbReference type="PROSITE" id="PS51903">
    <property type="entry name" value="CLP_R"/>
    <property type="match status" value="1"/>
</dbReference>
<evidence type="ECO:0000313" key="11">
    <source>
        <dbReference type="EMBL" id="OMO77060.1"/>
    </source>
</evidence>
<dbReference type="GO" id="GO:0008270">
    <property type="term" value="F:zinc ion binding"/>
    <property type="evidence" value="ECO:0007669"/>
    <property type="project" value="UniProtKB-KW"/>
</dbReference>
<dbReference type="CDD" id="cd09272">
    <property type="entry name" value="RNase_HI_RT_Ty1"/>
    <property type="match status" value="1"/>
</dbReference>
<evidence type="ECO:0000313" key="12">
    <source>
        <dbReference type="Proteomes" id="UP000188268"/>
    </source>
</evidence>
<dbReference type="InterPro" id="IPR051650">
    <property type="entry name" value="SL_signaling_regulator"/>
</dbReference>
<evidence type="ECO:0000256" key="8">
    <source>
        <dbReference type="SAM" id="MobiDB-lite"/>
    </source>
</evidence>
<gene>
    <name evidence="11" type="ORF">CCACVL1_15216</name>
</gene>
<sequence length="2110" mass="239066">MRTGGCTVQQTLTTEAASVLKHSLSLARRRGHAQLTPLHVAATLLSSRGSILRRACLKSQPRQSQISQSHHHPLQCRALELCFNVALNRLPTTPAPLLLHAQPSLSNALIAALKRAQAHQRRGCIEQQQQQQPLLAIKVELEQLIISILDDPSVSRVMREAGFSSTAVKNNIDDTSVFHSNINGGGGVFSSPCSPHSHPDYNSCQRDYFSTTTLWQQNQHPNPFLYSPPQNRVVSTSKNYKIPDSSNSFKEDIKLVFELLLRKKVRKNTVIVGDCVSTTQGLVSELTSRIERGDVPEEIKNVHLVNFYFAPLSLKFMKRQDVDKHVADLKRKVDSIAAAIIYTGDLRWTTEEEEEEENSNGDYSPVDNLVSEIARLMSEYRSSNKRVWLVATATYQTYMRCQMRQPPLEALWALQPVSLPSAGLALTLHASSVHDSRMSLCDGVERKANANKEEVDKLSWCPECSLNYEKDVELLFNSPSAAHQKPLPCWLQPHATAQKDELVELRRKWKRVCQSLHQNQKNLRSSIYNYSSQLRLSSWWPNCQTSSNISFTTDSGSNSVVPKFRRQNSCTIEFNFGNYGTRKQPSAEPEPNLDSLKNNNKSESDEEDKEEMITLALGNSNSGKLPSPNQDEVCKLLQANVPWQSDLIPPIAEALTDFSSKKDTWFLIQGNDFIGKRRLARSIAQCVLGYPDFLLHLNMNINMMTSSESDQVTSSLLRNNQNQKLVVLVENVDLADTHFLKLLSDRFQSKSNSNSNSNSRQGPEAKAIFILTKSINSSTSNIHLQNINQADSTVIQMKLNIIVKGKGSSLIRTPNSENNKRKASWDNTVSVSSLIQKSPRIDDEIISGNTKKKDFSSFNTLVDLNVKADEELDDDDDDIETGSKPGDLSPISSDLTRETIVDPNIPIGFLEFIPNRYVFHQKQDMKDYFTSKIKESMEEALGGGENVIRFSVEDRCGFALGDCIECGFALGVKALGLKLWDCNRFCEDLVNFTAINTLHCALNITEFNRVSTCVNAKEVWEKLRVTHEGTSQVKESKISLLQYEYETFKMIPDETVNSLIDRFSSITNRLSHLGKAIPKSERVKKLLRALPKSWNPLITAIRESRNLNETTFDEICRSLLTHEVELKSCDDDEKRKAAEKKRGLALKVSTLEEEIESLSIDDSDKESDEKTALFTRRYKKLIGRRNRLYKKNFKKEKLKGEVSKQTPVICYGCRKPRHIKPEFPLNNNENQKKEKKKKKKAMMVGTWSNSDTSSSETSDAEEDIKVNLCLMAKENENELVTDSVVSFEELQFEFDSLYYDFEKLAARYKALKKMNSGLMNDLDCLKKELTSMQESKNTVEEALKHATEEKEKLEHELSELKKVDIKVTKSSGSNYSSGNRNQRNFRPKVMECYICGRRGHQSPDCYQKDWNLPKIKKIWVPKGTYVVTNHQRRIAIWGWRVIFNSRSCKVIDINTNKLIFIGKRHGNVYIVYLDDLQLNKDVCLMVNDATASWLWHKRLGHASLSTIAKLISKDLVSGLPKLNFNSNKICEACQFGKQVRSSFKSKNVVSTTRALELLHLDLFGPIDVTSMGGRKPNISHFGKFGCKCFILNNGKHPIGKFGARSDEAIFLGYALNSKAYRVFNKTSLVVEESIHIVFDETDSALRKVMQDDDDAGINETNKKEIVTTDDTNEKATEESNEDPPIETLQRQEHQHEDLPKAWRYGKSHPPDLNIGNPSEVPPPANHPIVGTKWVFRNKLDENGRVVRNKARLVAKEYNQEEGIDYDETFSPVARLEAIRLLLAFEEVYAEQPPGFEDSNHPDYVYRLHKALYGLKQAPRAWYERLYKFLLDKGFTRGSIDTTLFFKKKKSDFLIVQIYVDDIIFGATNESLCKYFAKEMQGEFEMSMMGELNFFLGLQIKQCSEGIFISQSKYTKEMLKKFCMEDCKPMKTPMATGTKLDSDEKGKVVDQKLYRGMIGSLLYLTASRPDILFSVCLCARFQSGPKESRLVAVKRIFRYLQGTIGLGLWYPKGSLLDLSGYSDADFAGSKTDRKSTSGTCQFLGEMLVSWSNKKQNSVALSTTEAEYIATGSCCAQLIWIMHQVRDFGITMMEVPLYCNNTSAINITKNSV</sequence>
<dbReference type="Pfam" id="PF13976">
    <property type="entry name" value="gag_pre-integrs"/>
    <property type="match status" value="1"/>
</dbReference>
<evidence type="ECO:0000256" key="6">
    <source>
        <dbReference type="PROSITE-ProRule" id="PRU01251"/>
    </source>
</evidence>
<keyword evidence="5" id="KW-0479">Metal-binding</keyword>
<dbReference type="SUPFAM" id="SSF81923">
    <property type="entry name" value="Double Clp-N motif"/>
    <property type="match status" value="1"/>
</dbReference>
<evidence type="ECO:0000259" key="10">
    <source>
        <dbReference type="PROSITE" id="PS51903"/>
    </source>
</evidence>
<dbReference type="Pfam" id="PF02861">
    <property type="entry name" value="Clp_N"/>
    <property type="match status" value="1"/>
</dbReference>
<dbReference type="PROSITE" id="PS50158">
    <property type="entry name" value="ZF_CCHC"/>
    <property type="match status" value="1"/>
</dbReference>
<dbReference type="STRING" id="210143.A0A1R3I3A6"/>
<dbReference type="Pfam" id="PF07727">
    <property type="entry name" value="RVT_2"/>
    <property type="match status" value="2"/>
</dbReference>
<feature type="compositionally biased region" description="Low complexity" evidence="8">
    <location>
        <begin position="592"/>
        <end position="601"/>
    </location>
</feature>
<dbReference type="Gramene" id="OMO77060">
    <property type="protein sequence ID" value="OMO77060"/>
    <property type="gene ID" value="CCACVL1_15216"/>
</dbReference>
<proteinExistence type="inferred from homology"/>
<protein>
    <submittedName>
        <fullName evidence="11">Zinc finger, CCHC-type</fullName>
    </submittedName>
</protein>
<comment type="similarity">
    <text evidence="1">Belongs to the ClpA/ClpB family.</text>
</comment>
<feature type="coiled-coil region" evidence="7">
    <location>
        <begin position="1308"/>
        <end position="1363"/>
    </location>
</feature>
<feature type="coiled-coil region" evidence="7">
    <location>
        <begin position="1134"/>
        <end position="1161"/>
    </location>
</feature>
<keyword evidence="7" id="KW-0175">Coiled coil</keyword>
<organism evidence="11 12">
    <name type="scientific">Corchorus capsularis</name>
    <name type="common">Jute</name>
    <dbReference type="NCBI Taxonomy" id="210143"/>
    <lineage>
        <taxon>Eukaryota</taxon>
        <taxon>Viridiplantae</taxon>
        <taxon>Streptophyta</taxon>
        <taxon>Embryophyta</taxon>
        <taxon>Tracheophyta</taxon>
        <taxon>Spermatophyta</taxon>
        <taxon>Magnoliopsida</taxon>
        <taxon>eudicotyledons</taxon>
        <taxon>Gunneridae</taxon>
        <taxon>Pentapetalae</taxon>
        <taxon>rosids</taxon>
        <taxon>malvids</taxon>
        <taxon>Malvales</taxon>
        <taxon>Malvaceae</taxon>
        <taxon>Grewioideae</taxon>
        <taxon>Apeibeae</taxon>
        <taxon>Corchorus</taxon>
    </lineage>
</organism>
<feature type="compositionally biased region" description="Basic and acidic residues" evidence="8">
    <location>
        <begin position="1660"/>
        <end position="1677"/>
    </location>
</feature>
<dbReference type="PANTHER" id="PTHR43572">
    <property type="entry name" value="CHAPERONE PROTEIN CLPD, CHLOROPLASTIC"/>
    <property type="match status" value="1"/>
</dbReference>
<keyword evidence="2 6" id="KW-0677">Repeat</keyword>
<dbReference type="Pfam" id="PF23569">
    <property type="entry name" value="NBD_SMAX1"/>
    <property type="match status" value="1"/>
</dbReference>
<dbReference type="InterPro" id="IPR043502">
    <property type="entry name" value="DNA/RNA_pol_sf"/>
</dbReference>
<dbReference type="InterPro" id="IPR057670">
    <property type="entry name" value="SH3_retrovirus"/>
</dbReference>
<dbReference type="InterPro" id="IPR004176">
    <property type="entry name" value="Clp_R_N"/>
</dbReference>
<dbReference type="InterPro" id="IPR025724">
    <property type="entry name" value="GAG-pre-integrase_dom"/>
</dbReference>
<feature type="domain" description="CCHC-type" evidence="9">
    <location>
        <begin position="1392"/>
        <end position="1405"/>
    </location>
</feature>
<dbReference type="Gene3D" id="1.10.1780.10">
    <property type="entry name" value="Clp, N-terminal domain"/>
    <property type="match status" value="1"/>
</dbReference>
<evidence type="ECO:0000259" key="9">
    <source>
        <dbReference type="PROSITE" id="PS50158"/>
    </source>
</evidence>
<comment type="caution">
    <text evidence="11">The sequence shown here is derived from an EMBL/GenBank/DDBJ whole genome shotgun (WGS) entry which is preliminary data.</text>
</comment>
<dbReference type="InterPro" id="IPR027417">
    <property type="entry name" value="P-loop_NTPase"/>
</dbReference>
<evidence type="ECO:0000256" key="7">
    <source>
        <dbReference type="SAM" id="Coils"/>
    </source>
</evidence>
<feature type="region of interest" description="Disordered" evidence="8">
    <location>
        <begin position="580"/>
        <end position="610"/>
    </location>
</feature>
<dbReference type="SMART" id="SM00343">
    <property type="entry name" value="ZnF_C2HC"/>
    <property type="match status" value="2"/>
</dbReference>
<reference evidence="11 12" key="1">
    <citation type="submission" date="2013-09" db="EMBL/GenBank/DDBJ databases">
        <title>Corchorus capsularis genome sequencing.</title>
        <authorList>
            <person name="Alam M."/>
            <person name="Haque M.S."/>
            <person name="Islam M.S."/>
            <person name="Emdad E.M."/>
            <person name="Islam M.M."/>
            <person name="Ahmed B."/>
            <person name="Halim A."/>
            <person name="Hossen Q.M.M."/>
            <person name="Hossain M.Z."/>
            <person name="Ahmed R."/>
            <person name="Khan M.M."/>
            <person name="Islam R."/>
            <person name="Rashid M.M."/>
            <person name="Khan S.A."/>
            <person name="Rahman M.S."/>
            <person name="Alam M."/>
        </authorList>
    </citation>
    <scope>NUCLEOTIDE SEQUENCE [LARGE SCALE GENOMIC DNA]</scope>
    <source>
        <strain evidence="12">cv. CVL-1</strain>
        <tissue evidence="11">Whole seedling</tissue>
    </source>
</reference>
<dbReference type="FunFam" id="1.10.1780.10:FF:000005">
    <property type="entry name" value="protein SUPPRESSOR OF MAX2 1"/>
    <property type="match status" value="1"/>
</dbReference>
<feature type="region of interest" description="Disordered" evidence="8">
    <location>
        <begin position="872"/>
        <end position="893"/>
    </location>
</feature>
<dbReference type="InterPro" id="IPR001878">
    <property type="entry name" value="Znf_CCHC"/>
</dbReference>
<evidence type="ECO:0000256" key="3">
    <source>
        <dbReference type="ARBA" id="ARBA00023015"/>
    </source>
</evidence>
<dbReference type="Pfam" id="PF14223">
    <property type="entry name" value="Retrotran_gag_2"/>
    <property type="match status" value="1"/>
</dbReference>